<gene>
    <name evidence="1" type="ORF">OWV82_005764</name>
</gene>
<protein>
    <submittedName>
        <fullName evidence="1">Acyl-CoA-binding domain-containing protein 4</fullName>
    </submittedName>
</protein>
<keyword evidence="2" id="KW-1185">Reference proteome</keyword>
<accession>A0ACC1YGU5</accession>
<reference evidence="1 2" key="1">
    <citation type="journal article" date="2023" name="Science">
        <title>Complex scaffold remodeling in plant triterpene biosynthesis.</title>
        <authorList>
            <person name="De La Pena R."/>
            <person name="Hodgson H."/>
            <person name="Liu J.C."/>
            <person name="Stephenson M.J."/>
            <person name="Martin A.C."/>
            <person name="Owen C."/>
            <person name="Harkess A."/>
            <person name="Leebens-Mack J."/>
            <person name="Jimenez L.E."/>
            <person name="Osbourn A."/>
            <person name="Sattely E.S."/>
        </authorList>
    </citation>
    <scope>NUCLEOTIDE SEQUENCE [LARGE SCALE GENOMIC DNA]</scope>
    <source>
        <strain evidence="2">cv. JPN11</strain>
        <tissue evidence="1">Leaf</tissue>
    </source>
</reference>
<sequence length="716" mass="78155">MFGFSRRRMKLGRVKKVQLSDSGQGFRSPIRPPKRNSIPNNECVAPANSHSDERDCQFAGAEVSNGTSGNSENWMVLSIAGDKPMPRFNHAAAVIGNKMIVVGGESGNGLLDDVQVLNFDRFTWTAASSKLYLSPSSLPLKIPACKGHSLVSWGKKVLLVGGKTDSGSDRVSVWTFDTESECWSLVEAKGDIPVARSGHTVVRANSVLILFGGEDAKRRKLNDMHMFDLKSLTWLPLHCIGAGPSPRSNHVAALYDDKNLLIFGGVSKSKTLNDLYSLDFETMVWSRIKIRGFHPSPRAGCCGVLCGTKWYIAGGGSRKKRHPETLIFDILKVEWSVAIASPPSSITANKGFSLVLVQHKEKDFLVAFGGSKKEPTNQVEVLSIERNESSMGRRSSPNAKGPGQLLFGKHLSSTGLASQLSNGSSQRSVDSVARHNLASASEQHGSGRKSLSEFSLADPNSVSGNVSLCKQFQNEEEYSTAFKMAKSSEDETFFSQTTENRINQIDLGTQTNVGGGKINMDEVHAFESENSNPLVQGIGNLPVDNDDVIFPENDSKSGALSGPSRICQFYETKMAALIRKNGISEGQLAAALANREAAEKNLGTVLKSRQEMEKKLADTSKEMELLKEKLAGLELAQEESNSLSNIVHSDNVRLEHDVAFLKAVLDDTQKELHSTRGVLAGERARAFQLQVEVFHLKQRLQSLENRAPTPRKPFNV</sequence>
<dbReference type="Proteomes" id="UP001164539">
    <property type="component" value="Chromosome 3"/>
</dbReference>
<dbReference type="EMBL" id="CM051396">
    <property type="protein sequence ID" value="KAJ4722228.1"/>
    <property type="molecule type" value="Genomic_DNA"/>
</dbReference>
<proteinExistence type="predicted"/>
<evidence type="ECO:0000313" key="2">
    <source>
        <dbReference type="Proteomes" id="UP001164539"/>
    </source>
</evidence>
<comment type="caution">
    <text evidence="1">The sequence shown here is derived from an EMBL/GenBank/DDBJ whole genome shotgun (WGS) entry which is preliminary data.</text>
</comment>
<name>A0ACC1YGU5_MELAZ</name>
<organism evidence="1 2">
    <name type="scientific">Melia azedarach</name>
    <name type="common">Chinaberry tree</name>
    <dbReference type="NCBI Taxonomy" id="155640"/>
    <lineage>
        <taxon>Eukaryota</taxon>
        <taxon>Viridiplantae</taxon>
        <taxon>Streptophyta</taxon>
        <taxon>Embryophyta</taxon>
        <taxon>Tracheophyta</taxon>
        <taxon>Spermatophyta</taxon>
        <taxon>Magnoliopsida</taxon>
        <taxon>eudicotyledons</taxon>
        <taxon>Gunneridae</taxon>
        <taxon>Pentapetalae</taxon>
        <taxon>rosids</taxon>
        <taxon>malvids</taxon>
        <taxon>Sapindales</taxon>
        <taxon>Meliaceae</taxon>
        <taxon>Melia</taxon>
    </lineage>
</organism>
<evidence type="ECO:0000313" key="1">
    <source>
        <dbReference type="EMBL" id="KAJ4722228.1"/>
    </source>
</evidence>